<dbReference type="GO" id="GO:0005634">
    <property type="term" value="C:nucleus"/>
    <property type="evidence" value="ECO:0007669"/>
    <property type="project" value="TreeGrafter"/>
</dbReference>
<dbReference type="InterPro" id="IPR035979">
    <property type="entry name" value="RBD_domain_sf"/>
</dbReference>
<name>A0AAJ0G4S9_9PEZI</name>
<dbReference type="EMBL" id="JAWDJX010000057">
    <property type="protein sequence ID" value="KAK3047713.1"/>
    <property type="molecule type" value="Genomic_DNA"/>
</dbReference>
<sequence>MPPVTTSSLAELDTQRINNNLRLRDDVKFDSELQPSARLYLGNLPFNATKADIEDHCNAHGTGEITDIKLFNGFGFVEYKDWRDARDVVTAFHGSDFMGERIVVSHARGRTRHGSDSDPCAEAIATAAKNITDDVEENEAMRSTEAATAKPMSLDDRLDKTALSESASEAQRLVDQAYSQLPADEHDTYRSYSRSAISSYEEPDSPPQDTPASIPSLAAGTLWPCGVVDCDELFESEEEEQVHMATVQDDPSAEEEMLHKLNTTKNNFLKTLGSGVRSASSALTSDDFDQDLRSIHSLDESQSKQDASLERQYPATNLVPTLANPETDAPMPKRRAKSSMALYQIKPISARCPGAGDSSNAKKI</sequence>
<dbReference type="Gene3D" id="3.30.70.330">
    <property type="match status" value="1"/>
</dbReference>
<accession>A0AAJ0G4S9</accession>
<dbReference type="Pfam" id="PF00076">
    <property type="entry name" value="RRM_1"/>
    <property type="match status" value="1"/>
</dbReference>
<keyword evidence="1 2" id="KW-0694">RNA-binding</keyword>
<evidence type="ECO:0000256" key="1">
    <source>
        <dbReference type="ARBA" id="ARBA00022884"/>
    </source>
</evidence>
<proteinExistence type="predicted"/>
<dbReference type="PROSITE" id="PS50102">
    <property type="entry name" value="RRM"/>
    <property type="match status" value="1"/>
</dbReference>
<evidence type="ECO:0000256" key="3">
    <source>
        <dbReference type="SAM" id="MobiDB-lite"/>
    </source>
</evidence>
<dbReference type="PANTHER" id="PTHR23003">
    <property type="entry name" value="RNA RECOGNITION MOTIF RRM DOMAIN CONTAINING PROTEIN"/>
    <property type="match status" value="1"/>
</dbReference>
<evidence type="ECO:0000313" key="6">
    <source>
        <dbReference type="Proteomes" id="UP001271007"/>
    </source>
</evidence>
<evidence type="ECO:0000313" key="5">
    <source>
        <dbReference type="EMBL" id="KAK3047713.1"/>
    </source>
</evidence>
<gene>
    <name evidence="5" type="ORF">LTR09_010827</name>
</gene>
<feature type="region of interest" description="Disordered" evidence="3">
    <location>
        <begin position="133"/>
        <end position="156"/>
    </location>
</feature>
<dbReference type="GO" id="GO:0005737">
    <property type="term" value="C:cytoplasm"/>
    <property type="evidence" value="ECO:0007669"/>
    <property type="project" value="TreeGrafter"/>
</dbReference>
<protein>
    <recommendedName>
        <fullName evidence="4">RRM domain-containing protein</fullName>
    </recommendedName>
</protein>
<dbReference type="AlphaFoldDB" id="A0AAJ0G4S9"/>
<evidence type="ECO:0000259" key="4">
    <source>
        <dbReference type="PROSITE" id="PS50102"/>
    </source>
</evidence>
<feature type="compositionally biased region" description="Low complexity" evidence="3">
    <location>
        <begin position="190"/>
        <end position="200"/>
    </location>
</feature>
<feature type="region of interest" description="Disordered" evidence="3">
    <location>
        <begin position="299"/>
        <end position="337"/>
    </location>
</feature>
<dbReference type="SMART" id="SM00360">
    <property type="entry name" value="RRM"/>
    <property type="match status" value="1"/>
</dbReference>
<comment type="caution">
    <text evidence="5">The sequence shown here is derived from an EMBL/GenBank/DDBJ whole genome shotgun (WGS) entry which is preliminary data.</text>
</comment>
<keyword evidence="6" id="KW-1185">Reference proteome</keyword>
<feature type="compositionally biased region" description="Basic and acidic residues" evidence="3">
    <location>
        <begin position="299"/>
        <end position="309"/>
    </location>
</feature>
<dbReference type="InterPro" id="IPR000504">
    <property type="entry name" value="RRM_dom"/>
</dbReference>
<dbReference type="PANTHER" id="PTHR23003:SF51">
    <property type="entry name" value="SERINE-ARGININE PROTEIN 55"/>
    <property type="match status" value="1"/>
</dbReference>
<reference evidence="5" key="1">
    <citation type="submission" date="2023-04" db="EMBL/GenBank/DDBJ databases">
        <title>Black Yeasts Isolated from many extreme environments.</title>
        <authorList>
            <person name="Coleine C."/>
            <person name="Stajich J.E."/>
            <person name="Selbmann L."/>
        </authorList>
    </citation>
    <scope>NUCLEOTIDE SEQUENCE</scope>
    <source>
        <strain evidence="5">CCFEE 5312</strain>
    </source>
</reference>
<feature type="region of interest" description="Disordered" evidence="3">
    <location>
        <begin position="179"/>
        <end position="217"/>
    </location>
</feature>
<dbReference type="InterPro" id="IPR012677">
    <property type="entry name" value="Nucleotide-bd_a/b_plait_sf"/>
</dbReference>
<dbReference type="GO" id="GO:0003729">
    <property type="term" value="F:mRNA binding"/>
    <property type="evidence" value="ECO:0007669"/>
    <property type="project" value="TreeGrafter"/>
</dbReference>
<feature type="domain" description="RRM" evidence="4">
    <location>
        <begin position="37"/>
        <end position="109"/>
    </location>
</feature>
<dbReference type="SUPFAM" id="SSF54928">
    <property type="entry name" value="RNA-binding domain, RBD"/>
    <property type="match status" value="1"/>
</dbReference>
<dbReference type="Proteomes" id="UP001271007">
    <property type="component" value="Unassembled WGS sequence"/>
</dbReference>
<organism evidence="5 6">
    <name type="scientific">Extremus antarcticus</name>
    <dbReference type="NCBI Taxonomy" id="702011"/>
    <lineage>
        <taxon>Eukaryota</taxon>
        <taxon>Fungi</taxon>
        <taxon>Dikarya</taxon>
        <taxon>Ascomycota</taxon>
        <taxon>Pezizomycotina</taxon>
        <taxon>Dothideomycetes</taxon>
        <taxon>Dothideomycetidae</taxon>
        <taxon>Mycosphaerellales</taxon>
        <taxon>Extremaceae</taxon>
        <taxon>Extremus</taxon>
    </lineage>
</organism>
<evidence type="ECO:0000256" key="2">
    <source>
        <dbReference type="PROSITE-ProRule" id="PRU00176"/>
    </source>
</evidence>
<dbReference type="InterPro" id="IPR050374">
    <property type="entry name" value="RRT5_SRSF_SR"/>
</dbReference>